<dbReference type="RefSeq" id="WP_344857244.1">
    <property type="nucleotide sequence ID" value="NZ_BAAAUT010000009.1"/>
</dbReference>
<keyword evidence="2" id="KW-0812">Transmembrane</keyword>
<dbReference type="Proteomes" id="UP001500320">
    <property type="component" value="Unassembled WGS sequence"/>
</dbReference>
<feature type="coiled-coil region" evidence="1">
    <location>
        <begin position="37"/>
        <end position="64"/>
    </location>
</feature>
<feature type="transmembrane region" description="Helical" evidence="2">
    <location>
        <begin position="9"/>
        <end position="29"/>
    </location>
</feature>
<organism evidence="3 4">
    <name type="scientific">Planomonospora alba</name>
    <dbReference type="NCBI Taxonomy" id="161354"/>
    <lineage>
        <taxon>Bacteria</taxon>
        <taxon>Bacillati</taxon>
        <taxon>Actinomycetota</taxon>
        <taxon>Actinomycetes</taxon>
        <taxon>Streptosporangiales</taxon>
        <taxon>Streptosporangiaceae</taxon>
        <taxon>Planomonospora</taxon>
    </lineage>
</organism>
<evidence type="ECO:0000256" key="2">
    <source>
        <dbReference type="SAM" id="Phobius"/>
    </source>
</evidence>
<proteinExistence type="predicted"/>
<name>A0ABP6MTM5_9ACTN</name>
<dbReference type="EMBL" id="BAAAUT010000009">
    <property type="protein sequence ID" value="GAA3125357.1"/>
    <property type="molecule type" value="Genomic_DNA"/>
</dbReference>
<dbReference type="InterPro" id="IPR007445">
    <property type="entry name" value="PilO"/>
</dbReference>
<keyword evidence="1" id="KW-0175">Coiled coil</keyword>
<sequence length="202" mass="21146">MFAGRKDRLWIIGGLLAAALLLAAGWFLLVSPEMDGADRLRGEAETSEVQMATLRSKLADLRRENDDLPRYRAGLETARQALPTTADSERFLRQLQRAGEAAGAFVQGVNVGDPVQIEVSGTAMHSLPVAVTVTGGAAELEAFLEELQEEQPRAVLVTSLTAEAGDGGTFADGLSAVVNLKIFVAPQSGDAAPAEGTAAQGS</sequence>
<evidence type="ECO:0000313" key="3">
    <source>
        <dbReference type="EMBL" id="GAA3125357.1"/>
    </source>
</evidence>
<evidence type="ECO:0000256" key="1">
    <source>
        <dbReference type="SAM" id="Coils"/>
    </source>
</evidence>
<evidence type="ECO:0000313" key="4">
    <source>
        <dbReference type="Proteomes" id="UP001500320"/>
    </source>
</evidence>
<protein>
    <submittedName>
        <fullName evidence="3">Uncharacterized protein</fullName>
    </submittedName>
</protein>
<dbReference type="Gene3D" id="3.30.70.60">
    <property type="match status" value="1"/>
</dbReference>
<gene>
    <name evidence="3" type="ORF">GCM10010466_15300</name>
</gene>
<dbReference type="Pfam" id="PF04350">
    <property type="entry name" value="PilO"/>
    <property type="match status" value="1"/>
</dbReference>
<keyword evidence="4" id="KW-1185">Reference proteome</keyword>
<dbReference type="InterPro" id="IPR014717">
    <property type="entry name" value="Transl_elong_EF1B/ribsomal_bS6"/>
</dbReference>
<comment type="caution">
    <text evidence="3">The sequence shown here is derived from an EMBL/GenBank/DDBJ whole genome shotgun (WGS) entry which is preliminary data.</text>
</comment>
<keyword evidence="2" id="KW-1133">Transmembrane helix</keyword>
<reference evidence="4" key="1">
    <citation type="journal article" date="2019" name="Int. J. Syst. Evol. Microbiol.">
        <title>The Global Catalogue of Microorganisms (GCM) 10K type strain sequencing project: providing services to taxonomists for standard genome sequencing and annotation.</title>
        <authorList>
            <consortium name="The Broad Institute Genomics Platform"/>
            <consortium name="The Broad Institute Genome Sequencing Center for Infectious Disease"/>
            <person name="Wu L."/>
            <person name="Ma J."/>
        </authorList>
    </citation>
    <scope>NUCLEOTIDE SEQUENCE [LARGE SCALE GENOMIC DNA]</scope>
    <source>
        <strain evidence="4">JCM 9373</strain>
    </source>
</reference>
<keyword evidence="2" id="KW-0472">Membrane</keyword>
<accession>A0ABP6MTM5</accession>